<dbReference type="Proteomes" id="UP000192277">
    <property type="component" value="Unassembled WGS sequence"/>
</dbReference>
<gene>
    <name evidence="1" type="ORF">A4D02_05010</name>
</gene>
<protein>
    <submittedName>
        <fullName evidence="1">Uncharacterized protein</fullName>
    </submittedName>
</protein>
<dbReference type="EMBL" id="LWBO01000001">
    <property type="protein sequence ID" value="OQP55663.1"/>
    <property type="molecule type" value="Genomic_DNA"/>
</dbReference>
<evidence type="ECO:0000313" key="2">
    <source>
        <dbReference type="Proteomes" id="UP000192277"/>
    </source>
</evidence>
<accession>A0ABX3P638</accession>
<name>A0ABX3P638_9BACT</name>
<keyword evidence="2" id="KW-1185">Reference proteome</keyword>
<reference evidence="1 2" key="1">
    <citation type="submission" date="2016-04" db="EMBL/GenBank/DDBJ databases">
        <authorList>
            <person name="Chen L."/>
            <person name="Zhuang W."/>
            <person name="Wang G."/>
        </authorList>
    </citation>
    <scope>NUCLEOTIDE SEQUENCE [LARGE SCALE GENOMIC DNA]</scope>
    <source>
        <strain evidence="2">GR20</strain>
    </source>
</reference>
<proteinExistence type="predicted"/>
<comment type="caution">
    <text evidence="1">The sequence shown here is derived from an EMBL/GenBank/DDBJ whole genome shotgun (WGS) entry which is preliminary data.</text>
</comment>
<evidence type="ECO:0000313" key="1">
    <source>
        <dbReference type="EMBL" id="OQP55663.1"/>
    </source>
</evidence>
<organism evidence="1 2">
    <name type="scientific">Niastella koreensis</name>
    <dbReference type="NCBI Taxonomy" id="354356"/>
    <lineage>
        <taxon>Bacteria</taxon>
        <taxon>Pseudomonadati</taxon>
        <taxon>Bacteroidota</taxon>
        <taxon>Chitinophagia</taxon>
        <taxon>Chitinophagales</taxon>
        <taxon>Chitinophagaceae</taxon>
        <taxon>Niastella</taxon>
    </lineage>
</organism>
<sequence>MKDKLVNIHLKVERSEESLVAHILFTNDSNEEVYLDKQTICLENKTHRSVFKIINEKRDKVHYKGVLVRRDVLPEDFIVLKVGDKIETEVVLNEVYEMAKNHKYSIQYSVFHPTYLDDAGFTILESNTIDVLY</sequence>
<dbReference type="RefSeq" id="WP_014223293.1">
    <property type="nucleotide sequence ID" value="NZ_LWBO01000001.1"/>
</dbReference>
<dbReference type="Gene3D" id="2.60.40.2970">
    <property type="match status" value="1"/>
</dbReference>